<dbReference type="InterPro" id="IPR000835">
    <property type="entry name" value="HTH_MarR-typ"/>
</dbReference>
<dbReference type="PANTHER" id="PTHR33164">
    <property type="entry name" value="TRANSCRIPTIONAL REGULATOR, MARR FAMILY"/>
    <property type="match status" value="1"/>
</dbReference>
<keyword evidence="1" id="KW-0805">Transcription regulation</keyword>
<dbReference type="RefSeq" id="WP_275191866.1">
    <property type="nucleotide sequence ID" value="NZ_JAQOTG010000005.1"/>
</dbReference>
<keyword evidence="2" id="KW-0238">DNA-binding</keyword>
<dbReference type="SUPFAM" id="SSF46785">
    <property type="entry name" value="Winged helix' DNA-binding domain"/>
    <property type="match status" value="1"/>
</dbReference>
<dbReference type="PROSITE" id="PS01117">
    <property type="entry name" value="HTH_MARR_1"/>
    <property type="match status" value="1"/>
</dbReference>
<dbReference type="InterPro" id="IPR036390">
    <property type="entry name" value="WH_DNA-bd_sf"/>
</dbReference>
<dbReference type="InterPro" id="IPR036388">
    <property type="entry name" value="WH-like_DNA-bd_sf"/>
</dbReference>
<comment type="caution">
    <text evidence="6">The sequence shown here is derived from an EMBL/GenBank/DDBJ whole genome shotgun (WGS) entry which is preliminary data.</text>
</comment>
<evidence type="ECO:0000256" key="2">
    <source>
        <dbReference type="ARBA" id="ARBA00023125"/>
    </source>
</evidence>
<dbReference type="AlphaFoldDB" id="A0ABD5ISW3"/>
<protein>
    <submittedName>
        <fullName evidence="6">MarR family transcriptional regulator</fullName>
    </submittedName>
</protein>
<evidence type="ECO:0000313" key="7">
    <source>
        <dbReference type="Proteomes" id="UP001213979"/>
    </source>
</evidence>
<evidence type="ECO:0000313" key="5">
    <source>
        <dbReference type="EMBL" id="MDE8563798.1"/>
    </source>
</evidence>
<dbReference type="PROSITE" id="PS50995">
    <property type="entry name" value="HTH_MARR_2"/>
    <property type="match status" value="1"/>
</dbReference>
<dbReference type="GO" id="GO:0003677">
    <property type="term" value="F:DNA binding"/>
    <property type="evidence" value="ECO:0007669"/>
    <property type="project" value="UniProtKB-KW"/>
</dbReference>
<keyword evidence="3" id="KW-0804">Transcription</keyword>
<dbReference type="Pfam" id="PF01047">
    <property type="entry name" value="MarR"/>
    <property type="match status" value="1"/>
</dbReference>
<dbReference type="GO" id="GO:0006355">
    <property type="term" value="P:regulation of DNA-templated transcription"/>
    <property type="evidence" value="ECO:0007669"/>
    <property type="project" value="UniProtKB-ARBA"/>
</dbReference>
<dbReference type="Gene3D" id="1.10.10.10">
    <property type="entry name" value="Winged helix-like DNA-binding domain superfamily/Winged helix DNA-binding domain"/>
    <property type="match status" value="1"/>
</dbReference>
<organism evidence="6 8">
    <name type="scientific">Anoxybacteroides rupiense</name>
    <dbReference type="NCBI Taxonomy" id="311460"/>
    <lineage>
        <taxon>Bacteria</taxon>
        <taxon>Bacillati</taxon>
        <taxon>Bacillota</taxon>
        <taxon>Bacilli</taxon>
        <taxon>Bacillales</taxon>
        <taxon>Anoxybacillaceae</taxon>
        <taxon>Anoxybacteroides</taxon>
    </lineage>
</organism>
<feature type="domain" description="HTH marR-type" evidence="4">
    <location>
        <begin position="5"/>
        <end position="141"/>
    </location>
</feature>
<dbReference type="InterPro" id="IPR023187">
    <property type="entry name" value="Tscrpt_reg_MarR-type_CS"/>
</dbReference>
<evidence type="ECO:0000313" key="6">
    <source>
        <dbReference type="EMBL" id="MED5051395.1"/>
    </source>
</evidence>
<evidence type="ECO:0000256" key="1">
    <source>
        <dbReference type="ARBA" id="ARBA00023015"/>
    </source>
</evidence>
<evidence type="ECO:0000313" key="8">
    <source>
        <dbReference type="Proteomes" id="UP001339962"/>
    </source>
</evidence>
<gene>
    <name evidence="6" type="ORF">P9850_05900</name>
    <name evidence="5" type="ORF">PNH38_07855</name>
</gene>
<dbReference type="PANTHER" id="PTHR33164:SF102">
    <property type="entry name" value="TRANSCRIPTIONAL REGULATORY PROTEIN"/>
    <property type="match status" value="1"/>
</dbReference>
<dbReference type="EMBL" id="JAQOTG010000005">
    <property type="protein sequence ID" value="MDE8563798.1"/>
    <property type="molecule type" value="Genomic_DNA"/>
</dbReference>
<reference evidence="6 8" key="2">
    <citation type="submission" date="2023-03" db="EMBL/GenBank/DDBJ databases">
        <title>Bacillus Genome Sequencing.</title>
        <authorList>
            <person name="Dunlap C."/>
        </authorList>
    </citation>
    <scope>NUCLEOTIDE SEQUENCE [LARGE SCALE GENOMIC DNA]</scope>
    <source>
        <strain evidence="6 8">NRS-38</strain>
    </source>
</reference>
<dbReference type="InterPro" id="IPR039422">
    <property type="entry name" value="MarR/SlyA-like"/>
</dbReference>
<accession>A0ABD5ISW3</accession>
<dbReference type="Proteomes" id="UP001339962">
    <property type="component" value="Unassembled WGS sequence"/>
</dbReference>
<dbReference type="SMART" id="SM00347">
    <property type="entry name" value="HTH_MARR"/>
    <property type="match status" value="1"/>
</dbReference>
<proteinExistence type="predicted"/>
<dbReference type="Proteomes" id="UP001213979">
    <property type="component" value="Unassembled WGS sequence"/>
</dbReference>
<sequence length="147" mass="17085">MNPLGRDLMYSVFRIQKALYRLVREDATRVGITELQLIILYTLFKQENVRLNDLAEKLNMSNSTVSGTVDRLVSADLVMRETSKEDRRAVTLYLTDKGRKKLKEAFNDEDSALFRQLKRLTDVISKEELEHLISLHGTIRDILLEEE</sequence>
<evidence type="ECO:0000256" key="3">
    <source>
        <dbReference type="ARBA" id="ARBA00023163"/>
    </source>
</evidence>
<reference evidence="5 7" key="1">
    <citation type="submission" date="2023-01" db="EMBL/GenBank/DDBJ databases">
        <title>Genome-based reclassification of Anoxybacillus geothermalis as a later heterotypic synonym of Anoxybacillus rupiensis.</title>
        <authorList>
            <person name="Inan Bektas K."/>
            <person name="Canakci S."/>
            <person name="Belduz A.A."/>
            <person name="Guler H.H."/>
        </authorList>
    </citation>
    <scope>NUCLEOTIDE SEQUENCE [LARGE SCALE GENOMIC DNA]</scope>
    <source>
        <strain evidence="5 7">DSM 17127</strain>
    </source>
</reference>
<dbReference type="EMBL" id="JARTLI010000005">
    <property type="protein sequence ID" value="MED5051395.1"/>
    <property type="molecule type" value="Genomic_DNA"/>
</dbReference>
<evidence type="ECO:0000259" key="4">
    <source>
        <dbReference type="PROSITE" id="PS50995"/>
    </source>
</evidence>
<name>A0ABD5ISW3_9BACL</name>
<keyword evidence="7" id="KW-1185">Reference proteome</keyword>
<dbReference type="PRINTS" id="PR00598">
    <property type="entry name" value="HTHMARR"/>
</dbReference>